<dbReference type="PANTHER" id="PTHR10410">
    <property type="entry name" value="EUKARYOTIC TRANSLATION INITIATION FACTOR 3 -RELATED"/>
    <property type="match status" value="1"/>
</dbReference>
<keyword evidence="3" id="KW-1185">Reference proteome</keyword>
<dbReference type="EMBL" id="GL446337">
    <property type="protein sequence ID" value="EFN87978.1"/>
    <property type="molecule type" value="Genomic_DNA"/>
</dbReference>
<proteinExistence type="predicted"/>
<dbReference type="OrthoDB" id="446074at2759"/>
<evidence type="ECO:0000259" key="1">
    <source>
        <dbReference type="PROSITE" id="PS50249"/>
    </source>
</evidence>
<dbReference type="SUPFAM" id="SSF102712">
    <property type="entry name" value="JAB1/MPN domain"/>
    <property type="match status" value="1"/>
</dbReference>
<evidence type="ECO:0000313" key="2">
    <source>
        <dbReference type="EMBL" id="EFN87978.1"/>
    </source>
</evidence>
<dbReference type="Pfam" id="PF18110">
    <property type="entry name" value="BRCC36_C"/>
    <property type="match status" value="1"/>
</dbReference>
<dbReference type="MEROPS" id="M67.007"/>
<dbReference type="AlphaFoldDB" id="E2B8J2"/>
<gene>
    <name evidence="2" type="ORF">EAI_10641</name>
</gene>
<evidence type="ECO:0000313" key="3">
    <source>
        <dbReference type="Proteomes" id="UP000008237"/>
    </source>
</evidence>
<dbReference type="InParanoid" id="E2B8J2"/>
<protein>
    <submittedName>
        <fullName evidence="2">BRCA1/BRCA2-containing complex subunit 3</fullName>
    </submittedName>
</protein>
<dbReference type="InterPro" id="IPR037518">
    <property type="entry name" value="MPN"/>
</dbReference>
<organism evidence="3">
    <name type="scientific">Harpegnathos saltator</name>
    <name type="common">Jerdon's jumping ant</name>
    <dbReference type="NCBI Taxonomy" id="610380"/>
    <lineage>
        <taxon>Eukaryota</taxon>
        <taxon>Metazoa</taxon>
        <taxon>Ecdysozoa</taxon>
        <taxon>Arthropoda</taxon>
        <taxon>Hexapoda</taxon>
        <taxon>Insecta</taxon>
        <taxon>Pterygota</taxon>
        <taxon>Neoptera</taxon>
        <taxon>Endopterygota</taxon>
        <taxon>Hymenoptera</taxon>
        <taxon>Apocrita</taxon>
        <taxon>Aculeata</taxon>
        <taxon>Formicoidea</taxon>
        <taxon>Formicidae</taxon>
        <taxon>Ponerinae</taxon>
        <taxon>Ponerini</taxon>
        <taxon>Harpegnathos</taxon>
    </lineage>
</organism>
<dbReference type="SMART" id="SM00232">
    <property type="entry name" value="JAB_MPN"/>
    <property type="match status" value="1"/>
</dbReference>
<dbReference type="Proteomes" id="UP000008237">
    <property type="component" value="Unassembled WGS sequence"/>
</dbReference>
<dbReference type="InterPro" id="IPR000555">
    <property type="entry name" value="JAMM/MPN+_dom"/>
</dbReference>
<dbReference type="Gene3D" id="3.40.140.10">
    <property type="entry name" value="Cytidine Deaminase, domain 2"/>
    <property type="match status" value="1"/>
</dbReference>
<feature type="domain" description="MPN" evidence="1">
    <location>
        <begin position="9"/>
        <end position="145"/>
    </location>
</feature>
<dbReference type="Pfam" id="PF01398">
    <property type="entry name" value="JAB"/>
    <property type="match status" value="1"/>
</dbReference>
<name>E2B8J2_HARSA</name>
<dbReference type="InterPro" id="IPR050242">
    <property type="entry name" value="JAMM_MPN+_peptidase_M67A"/>
</dbReference>
<dbReference type="InterPro" id="IPR040749">
    <property type="entry name" value="BRCC36_C"/>
</dbReference>
<dbReference type="PROSITE" id="PS50249">
    <property type="entry name" value="MPN"/>
    <property type="match status" value="1"/>
</dbReference>
<sequence>MDNTPLQKVELQADVYMVCLQHALSTENFEVMGLLIGNFAHGVAKISAVIILRRLDKKKDRVEISSEQLLKAAIEAERLTAELNRPMRVLGWYHSHPHITVWPSHVDVRTQATYQTMDHSFVGLIFSVFSESKDSKTMTDLSKILVQEEEDMAETCKDHPDVLATIHNNAVRTRALIHITDIITKPLIQTFEKRIALNKLRAAHLRSKLEELRKMYNG</sequence>
<dbReference type="OMA" id="CQEEQNA"/>
<dbReference type="STRING" id="610380.E2B8J2"/>
<reference evidence="2 3" key="1">
    <citation type="journal article" date="2010" name="Science">
        <title>Genomic comparison of the ants Camponotus floridanus and Harpegnathos saltator.</title>
        <authorList>
            <person name="Bonasio R."/>
            <person name="Zhang G."/>
            <person name="Ye C."/>
            <person name="Mutti N.S."/>
            <person name="Fang X."/>
            <person name="Qin N."/>
            <person name="Donahue G."/>
            <person name="Yang P."/>
            <person name="Li Q."/>
            <person name="Li C."/>
            <person name="Zhang P."/>
            <person name="Huang Z."/>
            <person name="Berger S.L."/>
            <person name="Reinberg D."/>
            <person name="Wang J."/>
            <person name="Liebig J."/>
        </authorList>
    </citation>
    <scope>NUCLEOTIDE SEQUENCE [LARGE SCALE GENOMIC DNA]</scope>
    <source>
        <strain evidence="2 3">R22 G/1</strain>
    </source>
</reference>
<accession>E2B8J2</accession>
<dbReference type="GO" id="GO:0008237">
    <property type="term" value="F:metallopeptidase activity"/>
    <property type="evidence" value="ECO:0007669"/>
    <property type="project" value="InterPro"/>
</dbReference>